<comment type="caution">
    <text evidence="2">The sequence shown here is derived from an EMBL/GenBank/DDBJ whole genome shotgun (WGS) entry which is preliminary data.</text>
</comment>
<protein>
    <recommendedName>
        <fullName evidence="1">Contractile injection system tube protein N-terminal domain-containing protein</fullName>
    </recommendedName>
</protein>
<name>A0A644YVW0_9ZZZZ</name>
<organism evidence="2">
    <name type="scientific">bioreactor metagenome</name>
    <dbReference type="NCBI Taxonomy" id="1076179"/>
    <lineage>
        <taxon>unclassified sequences</taxon>
        <taxon>metagenomes</taxon>
        <taxon>ecological metagenomes</taxon>
    </lineage>
</organism>
<sequence length="253" mass="27150">MLNALAGKGKELLGNPKKAFLILHKSTAQELSSEEIAKKTEQALSSATGLLANVSSKMGGDFHVPQVQYNPASIRFQANAESIATQYLQKNVDSSVPNQNTRPPAVMMSVDLIFDAVNLKDAFMLEKLRLSVGDAVSAVAALSKKNGYTVQPQTNGLIGMLMRESTRTVTFRWADMTFTGEVTEVSARYTMFSVSGKPVRSVVSVNITQQVESKSDLKYWDKAFDTAFGNADAAATTGGRGAGAAGNLLNINF</sequence>
<reference evidence="2" key="1">
    <citation type="submission" date="2019-08" db="EMBL/GenBank/DDBJ databases">
        <authorList>
            <person name="Kucharzyk K."/>
            <person name="Murdoch R.W."/>
            <person name="Higgins S."/>
            <person name="Loffler F."/>
        </authorList>
    </citation>
    <scope>NUCLEOTIDE SEQUENCE</scope>
</reference>
<dbReference type="Pfam" id="PF19266">
    <property type="entry name" value="CIS_tube"/>
    <property type="match status" value="1"/>
</dbReference>
<dbReference type="AlphaFoldDB" id="A0A644YVW0"/>
<accession>A0A644YVW0</accession>
<dbReference type="InterPro" id="IPR045361">
    <property type="entry name" value="CIS_tube_prot_N"/>
</dbReference>
<evidence type="ECO:0000313" key="2">
    <source>
        <dbReference type="EMBL" id="MPM32725.1"/>
    </source>
</evidence>
<evidence type="ECO:0000259" key="1">
    <source>
        <dbReference type="Pfam" id="PF19266"/>
    </source>
</evidence>
<gene>
    <name evidence="2" type="ORF">SDC9_79290</name>
</gene>
<feature type="domain" description="Contractile injection system tube protein N-terminal" evidence="1">
    <location>
        <begin position="65"/>
        <end position="215"/>
    </location>
</feature>
<proteinExistence type="predicted"/>
<dbReference type="EMBL" id="VSSQ01006449">
    <property type="protein sequence ID" value="MPM32725.1"/>
    <property type="molecule type" value="Genomic_DNA"/>
</dbReference>